<sequence length="477" mass="54605">MDESVVLKKLFDLRCIDNKDQSFSDLSKDDVLRIIHDLFVVYETSWHWNLEDHPKRNFHILLRNMRKLYLGHLVKKEEELKGSCPKSIVIVSRILETIEIKKGKSIYKRYQKTPTKLKGENNENRRKPPVPNAYRKALSNMTNVEKTAKTTSPQAENNISRRKIFNSPESIGLDRSKCFTPLEKNENPASFHTPINSLTDGKILMTPSKSPFYYTTKLMDGTPIEAGCELRGKELVRTPPHAQASKKTLPESPLARTPEKYLTYLIDEEKTPSLNGSFTISKLEEIKEEQEDIIEEQQVVADDEQDGRQSKATTVWEDESSQKSSLNALESSLTKIVENAFIEAKSGESETECSISKKNTPITEAVIESKLSNLASPKNIIEKSYYHQDVLREDELFKRIRSNESSGVKISITEEDDSAAKCADTIVHQEISIVQDDIIDFTISSPKQQCMCKPKIRRQNPFSKLLRRMNKCFRRKS</sequence>
<name>A0A7I8W6K2_9ANNE</name>
<organism evidence="2 3">
    <name type="scientific">Dimorphilus gyrociliatus</name>
    <dbReference type="NCBI Taxonomy" id="2664684"/>
    <lineage>
        <taxon>Eukaryota</taxon>
        <taxon>Metazoa</taxon>
        <taxon>Spiralia</taxon>
        <taxon>Lophotrochozoa</taxon>
        <taxon>Annelida</taxon>
        <taxon>Polychaeta</taxon>
        <taxon>Polychaeta incertae sedis</taxon>
        <taxon>Dinophilidae</taxon>
        <taxon>Dimorphilus</taxon>
    </lineage>
</organism>
<feature type="region of interest" description="Disordered" evidence="1">
    <location>
        <begin position="298"/>
        <end position="324"/>
    </location>
</feature>
<proteinExistence type="predicted"/>
<dbReference type="AlphaFoldDB" id="A0A7I8W6K2"/>
<comment type="caution">
    <text evidence="2">The sequence shown here is derived from an EMBL/GenBank/DDBJ whole genome shotgun (WGS) entry which is preliminary data.</text>
</comment>
<dbReference type="Proteomes" id="UP000549394">
    <property type="component" value="Unassembled WGS sequence"/>
</dbReference>
<evidence type="ECO:0000313" key="3">
    <source>
        <dbReference type="Proteomes" id="UP000549394"/>
    </source>
</evidence>
<gene>
    <name evidence="2" type="ORF">DGYR_LOCUS11761</name>
</gene>
<keyword evidence="3" id="KW-1185">Reference proteome</keyword>
<evidence type="ECO:0000256" key="1">
    <source>
        <dbReference type="SAM" id="MobiDB-lite"/>
    </source>
</evidence>
<dbReference type="EMBL" id="CAJFCJ010000020">
    <property type="protein sequence ID" value="CAD5124184.1"/>
    <property type="molecule type" value="Genomic_DNA"/>
</dbReference>
<accession>A0A7I8W6K2</accession>
<reference evidence="2 3" key="1">
    <citation type="submission" date="2020-08" db="EMBL/GenBank/DDBJ databases">
        <authorList>
            <person name="Hejnol A."/>
        </authorList>
    </citation>
    <scope>NUCLEOTIDE SEQUENCE [LARGE SCALE GENOMIC DNA]</scope>
</reference>
<evidence type="ECO:0000313" key="2">
    <source>
        <dbReference type="EMBL" id="CAD5124184.1"/>
    </source>
</evidence>
<protein>
    <submittedName>
        <fullName evidence="2">DgyrCDS12482</fullName>
    </submittedName>
</protein>